<sequence>MSKFTVSATATVGGAPIGGAIAVAGITGVTGVIAGGIDSSVATIDGKAINVNWGKVGANDPLKSGDMKTYASNIQTDINDAIAKYNDTVPTANKVENVKVSVEDGAFVIQSGSTKETSSIKFDNSEAAKSLGLAGQTSSSQGGGVDFQIGANAGQTMKITVADMRTAALGIADIDMSTKEGAQAATSLLDTALKTVSGQRADLGAFSNRLEHTIANLGTSSENLTSAESRIRDVDMAKEMSTFSKNNILNQAAQAMLAQANQQPQQVLALLR</sequence>
<dbReference type="GO" id="GO:0009288">
    <property type="term" value="C:bacterial-type flagellum"/>
    <property type="evidence" value="ECO:0007669"/>
    <property type="project" value="UniProtKB-SubCell"/>
</dbReference>
<dbReference type="Gene3D" id="1.20.1330.10">
    <property type="entry name" value="f41 fragment of flagellin, N-terminal domain"/>
    <property type="match status" value="1"/>
</dbReference>
<evidence type="ECO:0000259" key="4">
    <source>
        <dbReference type="Pfam" id="PF00700"/>
    </source>
</evidence>
<proteinExistence type="inferred from homology"/>
<reference evidence="5 6" key="1">
    <citation type="submission" date="2020-05" db="EMBL/GenBank/DDBJ databases">
        <title>Complete genome of Clostridium estertheticum subspecies estertheticum, isolated from Vacuum packed lamb meat from New Zealand imported to Switzerland.</title>
        <authorList>
            <person name="Wambui J."/>
            <person name="Stevens M.J.A."/>
            <person name="Stephan R."/>
        </authorList>
    </citation>
    <scope>NUCLEOTIDE SEQUENCE [LARGE SCALE GENOMIC DNA]</scope>
    <source>
        <strain evidence="5 6">CEST001</strain>
    </source>
</reference>
<evidence type="ECO:0000313" key="6">
    <source>
        <dbReference type="Proteomes" id="UP000531659"/>
    </source>
</evidence>
<dbReference type="InterPro" id="IPR046358">
    <property type="entry name" value="Flagellin_C"/>
</dbReference>
<gene>
    <name evidence="5" type="ORF">HLQ16_08915</name>
</gene>
<evidence type="ECO:0000256" key="3">
    <source>
        <dbReference type="ARBA" id="ARBA00023143"/>
    </source>
</evidence>
<keyword evidence="3" id="KW-0975">Bacterial flagellum</keyword>
<dbReference type="GO" id="GO:0005198">
    <property type="term" value="F:structural molecule activity"/>
    <property type="evidence" value="ECO:0007669"/>
    <property type="project" value="InterPro"/>
</dbReference>
<comment type="caution">
    <text evidence="5">The sequence shown here is derived from an EMBL/GenBank/DDBJ whole genome shotgun (WGS) entry which is preliminary data.</text>
</comment>
<evidence type="ECO:0000256" key="1">
    <source>
        <dbReference type="ARBA" id="ARBA00004365"/>
    </source>
</evidence>
<protein>
    <recommendedName>
        <fullName evidence="4">Flagellin C-terminal domain-containing protein</fullName>
    </recommendedName>
</protein>
<evidence type="ECO:0000313" key="5">
    <source>
        <dbReference type="EMBL" id="NNU76046.1"/>
    </source>
</evidence>
<dbReference type="Proteomes" id="UP000531659">
    <property type="component" value="Unassembled WGS sequence"/>
</dbReference>
<organism evidence="5 6">
    <name type="scientific">Clostridium estertheticum</name>
    <dbReference type="NCBI Taxonomy" id="238834"/>
    <lineage>
        <taxon>Bacteria</taxon>
        <taxon>Bacillati</taxon>
        <taxon>Bacillota</taxon>
        <taxon>Clostridia</taxon>
        <taxon>Eubacteriales</taxon>
        <taxon>Clostridiaceae</taxon>
        <taxon>Clostridium</taxon>
    </lineage>
</organism>
<dbReference type="InterPro" id="IPR001492">
    <property type="entry name" value="Flagellin"/>
</dbReference>
<feature type="domain" description="Flagellin C-terminal" evidence="4">
    <location>
        <begin position="188"/>
        <end position="271"/>
    </location>
</feature>
<dbReference type="SUPFAM" id="SSF64518">
    <property type="entry name" value="Phase 1 flagellin"/>
    <property type="match status" value="1"/>
</dbReference>
<dbReference type="AlphaFoldDB" id="A0A7Y3SVC9"/>
<name>A0A7Y3SVC9_9CLOT</name>
<comment type="subcellular location">
    <subcellularLocation>
        <location evidence="1">Bacterial flagellum</location>
    </subcellularLocation>
</comment>
<evidence type="ECO:0000256" key="2">
    <source>
        <dbReference type="ARBA" id="ARBA00005709"/>
    </source>
</evidence>
<dbReference type="Gene3D" id="6.10.10.10">
    <property type="entry name" value="Flagellar export chaperone, C-terminal domain"/>
    <property type="match status" value="1"/>
</dbReference>
<dbReference type="PANTHER" id="PTHR42792:SF2">
    <property type="entry name" value="FLAGELLIN"/>
    <property type="match status" value="1"/>
</dbReference>
<dbReference type="EMBL" id="JABEYB010000006">
    <property type="protein sequence ID" value="NNU76046.1"/>
    <property type="molecule type" value="Genomic_DNA"/>
</dbReference>
<dbReference type="PANTHER" id="PTHR42792">
    <property type="entry name" value="FLAGELLIN"/>
    <property type="match status" value="1"/>
</dbReference>
<dbReference type="InterPro" id="IPR042187">
    <property type="entry name" value="Flagellin_C_sub2"/>
</dbReference>
<accession>A0A7Y3SVC9</accession>
<dbReference type="Pfam" id="PF00700">
    <property type="entry name" value="Flagellin_C"/>
    <property type="match status" value="1"/>
</dbReference>
<comment type="similarity">
    <text evidence="2">Belongs to the bacterial flagellin family.</text>
</comment>